<dbReference type="Pfam" id="PF13508">
    <property type="entry name" value="Acetyltransf_7"/>
    <property type="match status" value="1"/>
</dbReference>
<dbReference type="EMBL" id="JAPQKI010000009">
    <property type="protein sequence ID" value="KAJ5090616.1"/>
    <property type="molecule type" value="Genomic_DNA"/>
</dbReference>
<dbReference type="GeneID" id="81360770"/>
<comment type="caution">
    <text evidence="2">The sequence shown here is derived from an EMBL/GenBank/DDBJ whole genome shotgun (WGS) entry which is preliminary data.</text>
</comment>
<sequence length="262" mass="29716">MECETDRSLATTARTVDLAFAADPLIRWLRPYAAASSQPDSTALKWQYRRVQSIMAHGTVLISAHVGQMMHEFPITKKEAVASQDSDTTPGKTAQLVCSEQVKSAEGQDAGAVVFLFPPKKQLDWSFSRLLMKCKVWALDLLDPVCDEGSKMKRIDKLMAAHSKSMQFLQREYSGNLWYLEVVAVHPSLQSRGIGRGVMEEILEHIHRQPIYLECTREENLGFYQSLGFRLIEEVELTDDEVHDETGRVKYWAMMRADESTS</sequence>
<dbReference type="Gene3D" id="3.40.630.30">
    <property type="match status" value="1"/>
</dbReference>
<dbReference type="PANTHER" id="PTHR42791">
    <property type="entry name" value="GNAT FAMILY ACETYLTRANSFERASE"/>
    <property type="match status" value="1"/>
</dbReference>
<dbReference type="OrthoDB" id="512662at2759"/>
<feature type="domain" description="N-acetyltransferase" evidence="1">
    <location>
        <begin position="168"/>
        <end position="258"/>
    </location>
</feature>
<evidence type="ECO:0000313" key="3">
    <source>
        <dbReference type="Proteomes" id="UP001149074"/>
    </source>
</evidence>
<evidence type="ECO:0000313" key="2">
    <source>
        <dbReference type="EMBL" id="KAJ5090616.1"/>
    </source>
</evidence>
<dbReference type="PROSITE" id="PS51186">
    <property type="entry name" value="GNAT"/>
    <property type="match status" value="1"/>
</dbReference>
<organism evidence="2 3">
    <name type="scientific">Penicillium argentinense</name>
    <dbReference type="NCBI Taxonomy" id="1131581"/>
    <lineage>
        <taxon>Eukaryota</taxon>
        <taxon>Fungi</taxon>
        <taxon>Dikarya</taxon>
        <taxon>Ascomycota</taxon>
        <taxon>Pezizomycotina</taxon>
        <taxon>Eurotiomycetes</taxon>
        <taxon>Eurotiomycetidae</taxon>
        <taxon>Eurotiales</taxon>
        <taxon>Aspergillaceae</taxon>
        <taxon>Penicillium</taxon>
    </lineage>
</organism>
<keyword evidence="3" id="KW-1185">Reference proteome</keyword>
<accession>A0A9W9K2U8</accession>
<dbReference type="RefSeq" id="XP_056472597.1">
    <property type="nucleotide sequence ID" value="XM_056621791.1"/>
</dbReference>
<name>A0A9W9K2U8_9EURO</name>
<proteinExistence type="predicted"/>
<dbReference type="Proteomes" id="UP001149074">
    <property type="component" value="Unassembled WGS sequence"/>
</dbReference>
<dbReference type="PANTHER" id="PTHR42791:SF1">
    <property type="entry name" value="N-ACETYLTRANSFERASE DOMAIN-CONTAINING PROTEIN"/>
    <property type="match status" value="1"/>
</dbReference>
<evidence type="ECO:0000259" key="1">
    <source>
        <dbReference type="PROSITE" id="PS51186"/>
    </source>
</evidence>
<protein>
    <recommendedName>
        <fullName evidence="1">N-acetyltransferase domain-containing protein</fullName>
    </recommendedName>
</protein>
<dbReference type="CDD" id="cd04301">
    <property type="entry name" value="NAT_SF"/>
    <property type="match status" value="1"/>
</dbReference>
<dbReference type="AlphaFoldDB" id="A0A9W9K2U8"/>
<dbReference type="SUPFAM" id="SSF55729">
    <property type="entry name" value="Acyl-CoA N-acyltransferases (Nat)"/>
    <property type="match status" value="1"/>
</dbReference>
<dbReference type="GO" id="GO:0016747">
    <property type="term" value="F:acyltransferase activity, transferring groups other than amino-acyl groups"/>
    <property type="evidence" value="ECO:0007669"/>
    <property type="project" value="InterPro"/>
</dbReference>
<reference evidence="2" key="1">
    <citation type="submission" date="2022-11" db="EMBL/GenBank/DDBJ databases">
        <authorList>
            <person name="Petersen C."/>
        </authorList>
    </citation>
    <scope>NUCLEOTIDE SEQUENCE</scope>
    <source>
        <strain evidence="2">IBT 30761</strain>
    </source>
</reference>
<dbReference type="InterPro" id="IPR052523">
    <property type="entry name" value="Trichothecene_AcTrans"/>
</dbReference>
<reference evidence="2" key="2">
    <citation type="journal article" date="2023" name="IMA Fungus">
        <title>Comparative genomic study of the Penicillium genus elucidates a diverse pangenome and 15 lateral gene transfer events.</title>
        <authorList>
            <person name="Petersen C."/>
            <person name="Sorensen T."/>
            <person name="Nielsen M.R."/>
            <person name="Sondergaard T.E."/>
            <person name="Sorensen J.L."/>
            <person name="Fitzpatrick D.A."/>
            <person name="Frisvad J.C."/>
            <person name="Nielsen K.L."/>
        </authorList>
    </citation>
    <scope>NUCLEOTIDE SEQUENCE</scope>
    <source>
        <strain evidence="2">IBT 30761</strain>
    </source>
</reference>
<gene>
    <name evidence="2" type="ORF">N7532_009300</name>
</gene>
<dbReference type="InterPro" id="IPR016181">
    <property type="entry name" value="Acyl_CoA_acyltransferase"/>
</dbReference>
<dbReference type="InterPro" id="IPR000182">
    <property type="entry name" value="GNAT_dom"/>
</dbReference>